<dbReference type="GO" id="GO:0005886">
    <property type="term" value="C:plasma membrane"/>
    <property type="evidence" value="ECO:0007669"/>
    <property type="project" value="UniProtKB-SubCell"/>
</dbReference>
<name>A0A834W6Q1_9FABA</name>
<proteinExistence type="inferred from homology"/>
<evidence type="ECO:0000256" key="5">
    <source>
        <dbReference type="ARBA" id="ARBA00022692"/>
    </source>
</evidence>
<evidence type="ECO:0000256" key="8">
    <source>
        <dbReference type="RuleBase" id="RU361233"/>
    </source>
</evidence>
<feature type="transmembrane region" description="Helical" evidence="8">
    <location>
        <begin position="18"/>
        <end position="37"/>
    </location>
</feature>
<dbReference type="Proteomes" id="UP000634136">
    <property type="component" value="Unassembled WGS sequence"/>
</dbReference>
<keyword evidence="4 8" id="KW-1003">Cell membrane</keyword>
<keyword evidence="6 8" id="KW-1133">Transmembrane helix</keyword>
<evidence type="ECO:0000313" key="10">
    <source>
        <dbReference type="EMBL" id="KAF7811327.1"/>
    </source>
</evidence>
<dbReference type="PANTHER" id="PTHR33573:SF40">
    <property type="entry name" value="CASP-LIKE PROTEIN 4D2"/>
    <property type="match status" value="1"/>
</dbReference>
<evidence type="ECO:0000256" key="7">
    <source>
        <dbReference type="ARBA" id="ARBA00023136"/>
    </source>
</evidence>
<comment type="subcellular location">
    <subcellularLocation>
        <location evidence="1 8">Cell membrane</location>
        <topology evidence="1 8">Multi-pass membrane protein</topology>
    </subcellularLocation>
</comment>
<feature type="domain" description="Casparian strip membrane protein" evidence="9">
    <location>
        <begin position="14"/>
        <end position="152"/>
    </location>
</feature>
<evidence type="ECO:0000256" key="6">
    <source>
        <dbReference type="ARBA" id="ARBA00022989"/>
    </source>
</evidence>
<accession>A0A834W6Q1</accession>
<sequence length="168" mass="18391">METTAPPSSSTIARTSLLILRVLTFVLLLIALILIAINKGTEEIDQDLQWQLKFNNFLSYRYMVAAIVIGFAYNIFQMVLSIFNVISGNRMIRGRGGYLLDFYGDKGTGAAAGYGASQDVQRVVKFLLNVSFDKFFGMANASASLLLLAFLLTAIASVLTSYALPKKA</sequence>
<dbReference type="AlphaFoldDB" id="A0A834W6Q1"/>
<protein>
    <recommendedName>
        <fullName evidence="8">CASP-like protein</fullName>
    </recommendedName>
</protein>
<evidence type="ECO:0000256" key="4">
    <source>
        <dbReference type="ARBA" id="ARBA00022475"/>
    </source>
</evidence>
<dbReference type="Pfam" id="PF04535">
    <property type="entry name" value="CASP_dom"/>
    <property type="match status" value="1"/>
</dbReference>
<evidence type="ECO:0000259" key="9">
    <source>
        <dbReference type="Pfam" id="PF04535"/>
    </source>
</evidence>
<comment type="subunit">
    <text evidence="3 8">Homodimer and heterodimers.</text>
</comment>
<gene>
    <name evidence="10" type="ORF">G2W53_032303</name>
</gene>
<dbReference type="EMBL" id="JAAIUW010000010">
    <property type="protein sequence ID" value="KAF7811327.1"/>
    <property type="molecule type" value="Genomic_DNA"/>
</dbReference>
<keyword evidence="11" id="KW-1185">Reference proteome</keyword>
<keyword evidence="7 8" id="KW-0472">Membrane</keyword>
<dbReference type="PANTHER" id="PTHR33573">
    <property type="entry name" value="CASP-LIKE PROTEIN 4A4"/>
    <property type="match status" value="1"/>
</dbReference>
<evidence type="ECO:0000256" key="3">
    <source>
        <dbReference type="ARBA" id="ARBA00011489"/>
    </source>
</evidence>
<comment type="caution">
    <text evidence="8">Lacks conserved residue(s) required for the propagation of feature annotation.</text>
</comment>
<reference evidence="10" key="1">
    <citation type="submission" date="2020-09" db="EMBL/GenBank/DDBJ databases">
        <title>Genome-Enabled Discovery of Anthraquinone Biosynthesis in Senna tora.</title>
        <authorList>
            <person name="Kang S.-H."/>
            <person name="Pandey R.P."/>
            <person name="Lee C.-M."/>
            <person name="Sim J.-S."/>
            <person name="Jeong J.-T."/>
            <person name="Choi B.-S."/>
            <person name="Jung M."/>
            <person name="Ginzburg D."/>
            <person name="Zhao K."/>
            <person name="Won S.Y."/>
            <person name="Oh T.-J."/>
            <person name="Yu Y."/>
            <person name="Kim N.-H."/>
            <person name="Lee O.R."/>
            <person name="Lee T.-H."/>
            <person name="Bashyal P."/>
            <person name="Kim T.-S."/>
            <person name="Lee W.-H."/>
            <person name="Kawkins C."/>
            <person name="Kim C.-K."/>
            <person name="Kim J.S."/>
            <person name="Ahn B.O."/>
            <person name="Rhee S.Y."/>
            <person name="Sohng J.K."/>
        </authorList>
    </citation>
    <scope>NUCLEOTIDE SEQUENCE</scope>
    <source>
        <tissue evidence="10">Leaf</tissue>
    </source>
</reference>
<dbReference type="InterPro" id="IPR006702">
    <property type="entry name" value="CASP_dom"/>
</dbReference>
<evidence type="ECO:0000256" key="1">
    <source>
        <dbReference type="ARBA" id="ARBA00004651"/>
    </source>
</evidence>
<evidence type="ECO:0000256" key="2">
    <source>
        <dbReference type="ARBA" id="ARBA00007651"/>
    </source>
</evidence>
<keyword evidence="5 8" id="KW-0812">Transmembrane</keyword>
<comment type="similarity">
    <text evidence="2 8">Belongs to the Casparian strip membrane proteins (CASP) family.</text>
</comment>
<dbReference type="OrthoDB" id="685197at2759"/>
<organism evidence="10 11">
    <name type="scientific">Senna tora</name>
    <dbReference type="NCBI Taxonomy" id="362788"/>
    <lineage>
        <taxon>Eukaryota</taxon>
        <taxon>Viridiplantae</taxon>
        <taxon>Streptophyta</taxon>
        <taxon>Embryophyta</taxon>
        <taxon>Tracheophyta</taxon>
        <taxon>Spermatophyta</taxon>
        <taxon>Magnoliopsida</taxon>
        <taxon>eudicotyledons</taxon>
        <taxon>Gunneridae</taxon>
        <taxon>Pentapetalae</taxon>
        <taxon>rosids</taxon>
        <taxon>fabids</taxon>
        <taxon>Fabales</taxon>
        <taxon>Fabaceae</taxon>
        <taxon>Caesalpinioideae</taxon>
        <taxon>Cassia clade</taxon>
        <taxon>Senna</taxon>
    </lineage>
</organism>
<evidence type="ECO:0000313" key="11">
    <source>
        <dbReference type="Proteomes" id="UP000634136"/>
    </source>
</evidence>
<feature type="transmembrane region" description="Helical" evidence="8">
    <location>
        <begin position="62"/>
        <end position="86"/>
    </location>
</feature>
<feature type="transmembrane region" description="Helical" evidence="8">
    <location>
        <begin position="143"/>
        <end position="164"/>
    </location>
</feature>
<comment type="caution">
    <text evidence="10">The sequence shown here is derived from an EMBL/GenBank/DDBJ whole genome shotgun (WGS) entry which is preliminary data.</text>
</comment>